<proteinExistence type="predicted"/>
<accession>A0A919SDY8</accession>
<dbReference type="GO" id="GO:0000976">
    <property type="term" value="F:transcription cis-regulatory region binding"/>
    <property type="evidence" value="ECO:0007669"/>
    <property type="project" value="TreeGrafter"/>
</dbReference>
<sequence>MAVTIKDVARLAGVSASSVCRTLADPGAVLPGTREQVEKAVRELGYYPNRAARGLSTGRTGNLGVVLPDLANPFFASVVKAAQTQARRLDYAVFLSDIDEDPAVETLLIRALAKQVDGFLLCSPRSSDDELRAFAGHTPIVLLNRRIGPFPSVTVDAADGMRQALTHLHALGHRRVAYVAGPRSSWSNRERLRGLRAVAGTLGVDLVEVGNVPPTVEGGVSIADVVLASTVTAVLAYNDLTALGLLNRFHARSVAVPGDISVIGFDGILLSALVSPALTTIAVEMDRIGRVGVDLLLETMTDPGRTPIRRVLPAQLIVRASTGPARPS</sequence>
<gene>
    <name evidence="5" type="ORF">Aco04nite_18320</name>
</gene>
<dbReference type="SUPFAM" id="SSF53822">
    <property type="entry name" value="Periplasmic binding protein-like I"/>
    <property type="match status" value="1"/>
</dbReference>
<dbReference type="SUPFAM" id="SSF47413">
    <property type="entry name" value="lambda repressor-like DNA-binding domains"/>
    <property type="match status" value="1"/>
</dbReference>
<dbReference type="RefSeq" id="WP_212996759.1">
    <property type="nucleotide sequence ID" value="NZ_BAAATW010000003.1"/>
</dbReference>
<evidence type="ECO:0000313" key="5">
    <source>
        <dbReference type="EMBL" id="GIM70071.1"/>
    </source>
</evidence>
<dbReference type="InterPro" id="IPR000843">
    <property type="entry name" value="HTH_LacI"/>
</dbReference>
<dbReference type="GO" id="GO:0003700">
    <property type="term" value="F:DNA-binding transcription factor activity"/>
    <property type="evidence" value="ECO:0007669"/>
    <property type="project" value="TreeGrafter"/>
</dbReference>
<dbReference type="SMART" id="SM00354">
    <property type="entry name" value="HTH_LACI"/>
    <property type="match status" value="1"/>
</dbReference>
<dbReference type="EMBL" id="BOQP01000008">
    <property type="protein sequence ID" value="GIM70071.1"/>
    <property type="molecule type" value="Genomic_DNA"/>
</dbReference>
<reference evidence="5" key="1">
    <citation type="submission" date="2021-03" db="EMBL/GenBank/DDBJ databases">
        <title>Whole genome shotgun sequence of Actinoplanes consettensis NBRC 14913.</title>
        <authorList>
            <person name="Komaki H."/>
            <person name="Tamura T."/>
        </authorList>
    </citation>
    <scope>NUCLEOTIDE SEQUENCE</scope>
    <source>
        <strain evidence="5">NBRC 14913</strain>
    </source>
</reference>
<evidence type="ECO:0000256" key="2">
    <source>
        <dbReference type="ARBA" id="ARBA00023125"/>
    </source>
</evidence>
<evidence type="ECO:0000256" key="3">
    <source>
        <dbReference type="ARBA" id="ARBA00023163"/>
    </source>
</evidence>
<feature type="domain" description="HTH lacI-type" evidence="4">
    <location>
        <begin position="3"/>
        <end position="57"/>
    </location>
</feature>
<keyword evidence="1" id="KW-0805">Transcription regulation</keyword>
<dbReference type="Gene3D" id="1.10.260.40">
    <property type="entry name" value="lambda repressor-like DNA-binding domains"/>
    <property type="match status" value="1"/>
</dbReference>
<comment type="caution">
    <text evidence="5">The sequence shown here is derived from an EMBL/GenBank/DDBJ whole genome shotgun (WGS) entry which is preliminary data.</text>
</comment>
<dbReference type="Gene3D" id="3.40.50.2300">
    <property type="match status" value="2"/>
</dbReference>
<evidence type="ECO:0000259" key="4">
    <source>
        <dbReference type="PROSITE" id="PS50932"/>
    </source>
</evidence>
<keyword evidence="3" id="KW-0804">Transcription</keyword>
<dbReference type="Proteomes" id="UP000680865">
    <property type="component" value="Unassembled WGS sequence"/>
</dbReference>
<evidence type="ECO:0000313" key="6">
    <source>
        <dbReference type="Proteomes" id="UP000680865"/>
    </source>
</evidence>
<dbReference type="CDD" id="cd01392">
    <property type="entry name" value="HTH_LacI"/>
    <property type="match status" value="1"/>
</dbReference>
<name>A0A919SDY8_9ACTN</name>
<keyword evidence="6" id="KW-1185">Reference proteome</keyword>
<dbReference type="Pfam" id="PF13377">
    <property type="entry name" value="Peripla_BP_3"/>
    <property type="match status" value="1"/>
</dbReference>
<organism evidence="5 6">
    <name type="scientific">Winogradskya consettensis</name>
    <dbReference type="NCBI Taxonomy" id="113560"/>
    <lineage>
        <taxon>Bacteria</taxon>
        <taxon>Bacillati</taxon>
        <taxon>Actinomycetota</taxon>
        <taxon>Actinomycetes</taxon>
        <taxon>Micromonosporales</taxon>
        <taxon>Micromonosporaceae</taxon>
        <taxon>Winogradskya</taxon>
    </lineage>
</organism>
<dbReference type="AlphaFoldDB" id="A0A919SDY8"/>
<dbReference type="PROSITE" id="PS50932">
    <property type="entry name" value="HTH_LACI_2"/>
    <property type="match status" value="1"/>
</dbReference>
<evidence type="ECO:0000256" key="1">
    <source>
        <dbReference type="ARBA" id="ARBA00023015"/>
    </source>
</evidence>
<dbReference type="InterPro" id="IPR046335">
    <property type="entry name" value="LacI/GalR-like_sensor"/>
</dbReference>
<dbReference type="InterPro" id="IPR028082">
    <property type="entry name" value="Peripla_BP_I"/>
</dbReference>
<keyword evidence="2" id="KW-0238">DNA-binding</keyword>
<dbReference type="PANTHER" id="PTHR30146">
    <property type="entry name" value="LACI-RELATED TRANSCRIPTIONAL REPRESSOR"/>
    <property type="match status" value="1"/>
</dbReference>
<dbReference type="PANTHER" id="PTHR30146:SF138">
    <property type="entry name" value="TRANSCRIPTIONAL REGULATORY PROTEIN"/>
    <property type="match status" value="1"/>
</dbReference>
<dbReference type="Pfam" id="PF00356">
    <property type="entry name" value="LacI"/>
    <property type="match status" value="1"/>
</dbReference>
<dbReference type="InterPro" id="IPR010982">
    <property type="entry name" value="Lambda_DNA-bd_dom_sf"/>
</dbReference>
<dbReference type="CDD" id="cd06267">
    <property type="entry name" value="PBP1_LacI_sugar_binding-like"/>
    <property type="match status" value="1"/>
</dbReference>
<protein>
    <submittedName>
        <fullName evidence="5">LacI family transcriptional regulator</fullName>
    </submittedName>
</protein>